<evidence type="ECO:0000313" key="3">
    <source>
        <dbReference type="Proteomes" id="UP000245119"/>
    </source>
</evidence>
<dbReference type="EMBL" id="PZQS01000006">
    <property type="protein sequence ID" value="PVD28842.1"/>
    <property type="molecule type" value="Genomic_DNA"/>
</dbReference>
<proteinExistence type="predicted"/>
<accession>A0A2T7P5Y5</accession>
<feature type="region of interest" description="Disordered" evidence="1">
    <location>
        <begin position="38"/>
        <end position="91"/>
    </location>
</feature>
<sequence>MGDWWETNRISHAVYNVQSRTLEGGGRTKEKAYRLHSFRPINTNRRRSMLTELPRQKSRSPRPSTPRTSRQQSSLQKQLPKLLVKQGQSSSVVTGHADWHAGLYRRGNNNANRTTKLDNKRKVNAMFQEKTFNVSTPKTKLPNLSANEGSKSTLRELPIKAYCAQIVNSSFPSIKPKPQMRLMAESIKEDFKETQGIMNDPYYASSLIGGHIPKPEATPAFNSCRQPHNPLVSRDVCKKPSPETQPSKPKRRRRLQTPKVRSSQYRAEVSERSSCRPQTYPLSLDIRQMRKLSIEEEKHIVNKKILFDMISDYPYYAGPSTIHHTHEPYQPDSSQAQGHFFSLLFPAAQHRRCLGKPHPKLKAEKITQVCAVTNM</sequence>
<reference evidence="2 3" key="1">
    <citation type="submission" date="2018-04" db="EMBL/GenBank/DDBJ databases">
        <title>The genome of golden apple snail Pomacea canaliculata provides insight into stress tolerance and invasive adaptation.</title>
        <authorList>
            <person name="Liu C."/>
            <person name="Liu B."/>
            <person name="Ren Y."/>
            <person name="Zhang Y."/>
            <person name="Wang H."/>
            <person name="Li S."/>
            <person name="Jiang F."/>
            <person name="Yin L."/>
            <person name="Zhang G."/>
            <person name="Qian W."/>
            <person name="Fan W."/>
        </authorList>
    </citation>
    <scope>NUCLEOTIDE SEQUENCE [LARGE SCALE GENOMIC DNA]</scope>
    <source>
        <strain evidence="2">SZHN2017</strain>
        <tissue evidence="2">Muscle</tissue>
    </source>
</reference>
<dbReference type="AlphaFoldDB" id="A0A2T7P5Y5"/>
<protein>
    <submittedName>
        <fullName evidence="2">Uncharacterized protein</fullName>
    </submittedName>
</protein>
<dbReference type="Proteomes" id="UP000245119">
    <property type="component" value="Linkage Group LG6"/>
</dbReference>
<comment type="caution">
    <text evidence="2">The sequence shown here is derived from an EMBL/GenBank/DDBJ whole genome shotgun (WGS) entry which is preliminary data.</text>
</comment>
<organism evidence="2 3">
    <name type="scientific">Pomacea canaliculata</name>
    <name type="common">Golden apple snail</name>
    <dbReference type="NCBI Taxonomy" id="400727"/>
    <lineage>
        <taxon>Eukaryota</taxon>
        <taxon>Metazoa</taxon>
        <taxon>Spiralia</taxon>
        <taxon>Lophotrochozoa</taxon>
        <taxon>Mollusca</taxon>
        <taxon>Gastropoda</taxon>
        <taxon>Caenogastropoda</taxon>
        <taxon>Architaenioglossa</taxon>
        <taxon>Ampullarioidea</taxon>
        <taxon>Ampullariidae</taxon>
        <taxon>Pomacea</taxon>
    </lineage>
</organism>
<gene>
    <name evidence="2" type="ORF">C0Q70_11437</name>
</gene>
<feature type="compositionally biased region" description="Low complexity" evidence="1">
    <location>
        <begin position="61"/>
        <end position="88"/>
    </location>
</feature>
<evidence type="ECO:0000313" key="2">
    <source>
        <dbReference type="EMBL" id="PVD28842.1"/>
    </source>
</evidence>
<evidence type="ECO:0000256" key="1">
    <source>
        <dbReference type="SAM" id="MobiDB-lite"/>
    </source>
</evidence>
<keyword evidence="3" id="KW-1185">Reference proteome</keyword>
<name>A0A2T7P5Y5_POMCA</name>
<feature type="region of interest" description="Disordered" evidence="1">
    <location>
        <begin position="230"/>
        <end position="272"/>
    </location>
</feature>